<comment type="caution">
    <text evidence="1">The sequence shown here is derived from an EMBL/GenBank/DDBJ whole genome shotgun (WGS) entry which is preliminary data.</text>
</comment>
<dbReference type="AlphaFoldDB" id="A0AAP7W4G4"/>
<gene>
    <name evidence="1" type="ORF">S3E15_04470</name>
</gene>
<protein>
    <submittedName>
        <fullName evidence="1">Uncharacterized protein</fullName>
    </submittedName>
</protein>
<evidence type="ECO:0000313" key="2">
    <source>
        <dbReference type="Proteomes" id="UP000194131"/>
    </source>
</evidence>
<proteinExistence type="predicted"/>
<dbReference type="Proteomes" id="UP000194131">
    <property type="component" value="Unassembled WGS sequence"/>
</dbReference>
<accession>A0AAP7W4G4</accession>
<evidence type="ECO:0000313" key="1">
    <source>
        <dbReference type="EMBL" id="OSX87045.1"/>
    </source>
</evidence>
<organism evidence="1 2">
    <name type="scientific">Bacillus mycoides</name>
    <dbReference type="NCBI Taxonomy" id="1405"/>
    <lineage>
        <taxon>Bacteria</taxon>
        <taxon>Bacillati</taxon>
        <taxon>Bacillota</taxon>
        <taxon>Bacilli</taxon>
        <taxon>Bacillales</taxon>
        <taxon>Bacillaceae</taxon>
        <taxon>Bacillus</taxon>
        <taxon>Bacillus cereus group</taxon>
    </lineage>
</organism>
<reference evidence="1 2" key="1">
    <citation type="submission" date="2016-12" db="EMBL/GenBank/DDBJ databases">
        <title>Genome Sequences of Twelve Sporeforming Bacillus Species Isolated from Foods.</title>
        <authorList>
            <person name="De Jong A."/>
            <person name="Holsappel S."/>
            <person name="Kuipers O.P."/>
        </authorList>
    </citation>
    <scope>NUCLEOTIDE SEQUENCE [LARGE SCALE GENOMIC DNA]</scope>
    <source>
        <strain evidence="1 2">S3E15</strain>
    </source>
</reference>
<name>A0AAP7W4G4_BACMY</name>
<sequence length="44" mass="5192">MQYYTLKDGLYCYDRKGKFYSIFRCTAKLMIMKVPVGKKGEGFL</sequence>
<dbReference type="EMBL" id="MRWU01000044">
    <property type="protein sequence ID" value="OSX87045.1"/>
    <property type="molecule type" value="Genomic_DNA"/>
</dbReference>